<reference evidence="3" key="2">
    <citation type="submission" date="2023-05" db="EMBL/GenBank/DDBJ databases">
        <authorList>
            <person name="Fouks B."/>
        </authorList>
    </citation>
    <scope>NUCLEOTIDE SEQUENCE</scope>
    <source>
        <strain evidence="3">Stay&amp;Tobe</strain>
        <tissue evidence="3">Testes</tissue>
    </source>
</reference>
<dbReference type="PANTHER" id="PTHR43372:SF2">
    <property type="entry name" value="IP13792P"/>
    <property type="match status" value="1"/>
</dbReference>
<evidence type="ECO:0000256" key="1">
    <source>
        <dbReference type="PIRSR" id="PIRSR001221-1"/>
    </source>
</evidence>
<protein>
    <recommendedName>
        <fullName evidence="2">Amidase domain-containing protein</fullName>
    </recommendedName>
</protein>
<dbReference type="InterPro" id="IPR023631">
    <property type="entry name" value="Amidase_dom"/>
</dbReference>
<dbReference type="EMBL" id="JASPKZ010008880">
    <property type="protein sequence ID" value="KAJ9578414.1"/>
    <property type="molecule type" value="Genomic_DNA"/>
</dbReference>
<proteinExistence type="predicted"/>
<feature type="non-terminal residue" evidence="3">
    <location>
        <position position="1"/>
    </location>
</feature>
<dbReference type="InterPro" id="IPR036928">
    <property type="entry name" value="AS_sf"/>
</dbReference>
<dbReference type="AlphaFoldDB" id="A0AAD8E6C7"/>
<feature type="non-terminal residue" evidence="3">
    <location>
        <position position="550"/>
    </location>
</feature>
<feature type="active site" description="Charge relay system" evidence="1">
    <location>
        <position position="201"/>
    </location>
</feature>
<evidence type="ECO:0000313" key="4">
    <source>
        <dbReference type="Proteomes" id="UP001233999"/>
    </source>
</evidence>
<dbReference type="InterPro" id="IPR052739">
    <property type="entry name" value="FAAH2"/>
</dbReference>
<dbReference type="SUPFAM" id="SSF75304">
    <property type="entry name" value="Amidase signature (AS) enzymes"/>
    <property type="match status" value="1"/>
</dbReference>
<dbReference type="Pfam" id="PF01425">
    <property type="entry name" value="Amidase"/>
    <property type="match status" value="1"/>
</dbReference>
<sequence length="550" mass="61846">MWCRPDLWIVWFVLLLLKCLMKPIIILKYLRRSKKLPKIDNKLLFQSATNLAFLIRTRKVKSEEVVKAYIARIQDVNPLLNAMVDHRFEAAVLDARYVDRLIESGVKTEQQLEAETPLLGVPFTVKGSIGVKGLSHSAGEVRFENRRAQQDAETVKLMRAAGAIPILVSNTPELCMYIETFNKIIGTTNNPYDLRRTPSGSSGGEVSSLDPRASVIGLGSDIAGSLRIPAAFTGIFSHKPTPGLVSHYGHNPTSPDMNWYRYFTIGPMARYCEDLSLMLSILSGKQGKSLKLDQKVDIKSLKFYYMEDDGGCIATNKVSQEVKAALRKVVAHLQNVHGIEAKKVNLKQFKYACDISLPLILNLNGVTSLHRNDAHPKPWGTVFIEMIKFIFCMSEYTLSPLLYAFLKRVSVWMPDRKIQRIREKADLLRKEFHEILGDDGVFLYPTFIETAPFHKETYFKLFNAHYTLIMNILEVPVTNCPVGLSKNGLPIGIQVVGAPNEDRLTLAVAKEIESAFGGWTEPPKPSPTSQKSLDLKKKEKKLHCIIGILF</sequence>
<gene>
    <name evidence="3" type="ORF">L9F63_005363</name>
</gene>
<feature type="active site" description="Acyl-ester intermediate" evidence="1">
    <location>
        <position position="225"/>
    </location>
</feature>
<evidence type="ECO:0000313" key="3">
    <source>
        <dbReference type="EMBL" id="KAJ9578414.1"/>
    </source>
</evidence>
<dbReference type="Proteomes" id="UP001233999">
    <property type="component" value="Unassembled WGS sequence"/>
</dbReference>
<accession>A0AAD8E6C7</accession>
<dbReference type="GO" id="GO:0012505">
    <property type="term" value="C:endomembrane system"/>
    <property type="evidence" value="ECO:0007669"/>
    <property type="project" value="TreeGrafter"/>
</dbReference>
<organism evidence="3 4">
    <name type="scientific">Diploptera punctata</name>
    <name type="common">Pacific beetle cockroach</name>
    <dbReference type="NCBI Taxonomy" id="6984"/>
    <lineage>
        <taxon>Eukaryota</taxon>
        <taxon>Metazoa</taxon>
        <taxon>Ecdysozoa</taxon>
        <taxon>Arthropoda</taxon>
        <taxon>Hexapoda</taxon>
        <taxon>Insecta</taxon>
        <taxon>Pterygota</taxon>
        <taxon>Neoptera</taxon>
        <taxon>Polyneoptera</taxon>
        <taxon>Dictyoptera</taxon>
        <taxon>Blattodea</taxon>
        <taxon>Blaberoidea</taxon>
        <taxon>Blaberidae</taxon>
        <taxon>Diplopterinae</taxon>
        <taxon>Diploptera</taxon>
    </lineage>
</organism>
<comment type="caution">
    <text evidence="3">The sequence shown here is derived from an EMBL/GenBank/DDBJ whole genome shotgun (WGS) entry which is preliminary data.</text>
</comment>
<evidence type="ECO:0000259" key="2">
    <source>
        <dbReference type="Pfam" id="PF01425"/>
    </source>
</evidence>
<feature type="active site" description="Charge relay system" evidence="1">
    <location>
        <position position="126"/>
    </location>
</feature>
<name>A0AAD8E6C7_DIPPU</name>
<dbReference type="Gene3D" id="3.90.1300.10">
    <property type="entry name" value="Amidase signature (AS) domain"/>
    <property type="match status" value="1"/>
</dbReference>
<dbReference type="PIRSF" id="PIRSF001221">
    <property type="entry name" value="Amidase_fungi"/>
    <property type="match status" value="1"/>
</dbReference>
<feature type="domain" description="Amidase" evidence="2">
    <location>
        <begin position="64"/>
        <end position="506"/>
    </location>
</feature>
<reference evidence="3" key="1">
    <citation type="journal article" date="2023" name="IScience">
        <title>Live-bearing cockroach genome reveals convergent evolutionary mechanisms linked to viviparity in insects and beyond.</title>
        <authorList>
            <person name="Fouks B."/>
            <person name="Harrison M.C."/>
            <person name="Mikhailova A.A."/>
            <person name="Marchal E."/>
            <person name="English S."/>
            <person name="Carruthers M."/>
            <person name="Jennings E.C."/>
            <person name="Chiamaka E.L."/>
            <person name="Frigard R.A."/>
            <person name="Pippel M."/>
            <person name="Attardo G.M."/>
            <person name="Benoit J.B."/>
            <person name="Bornberg-Bauer E."/>
            <person name="Tobe S.S."/>
        </authorList>
    </citation>
    <scope>NUCLEOTIDE SEQUENCE</scope>
    <source>
        <strain evidence="3">Stay&amp;Tobe</strain>
    </source>
</reference>
<keyword evidence="4" id="KW-1185">Reference proteome</keyword>
<dbReference type="PANTHER" id="PTHR43372">
    <property type="entry name" value="FATTY-ACID AMIDE HYDROLASE"/>
    <property type="match status" value="1"/>
</dbReference>